<dbReference type="AlphaFoldDB" id="A0AAV0T1D4"/>
<dbReference type="GO" id="GO:0006913">
    <property type="term" value="P:nucleocytoplasmic transport"/>
    <property type="evidence" value="ECO:0007669"/>
    <property type="project" value="TreeGrafter"/>
</dbReference>
<dbReference type="EMBL" id="CANTFL010000076">
    <property type="protein sequence ID" value="CAI5710948.1"/>
    <property type="molecule type" value="Genomic_DNA"/>
</dbReference>
<evidence type="ECO:0000313" key="2">
    <source>
        <dbReference type="Proteomes" id="UP001162031"/>
    </source>
</evidence>
<evidence type="ECO:0000313" key="1">
    <source>
        <dbReference type="EMBL" id="CAI5710948.1"/>
    </source>
</evidence>
<dbReference type="Gene3D" id="3.80.10.10">
    <property type="entry name" value="Ribonuclease Inhibitor"/>
    <property type="match status" value="2"/>
</dbReference>
<dbReference type="PANTHER" id="PTHR24113:SF15">
    <property type="entry name" value="NACHT DOMAIN-CONTAINING PROTEIN"/>
    <property type="match status" value="1"/>
</dbReference>
<dbReference type="GO" id="GO:0005634">
    <property type="term" value="C:nucleus"/>
    <property type="evidence" value="ECO:0007669"/>
    <property type="project" value="TreeGrafter"/>
</dbReference>
<comment type="caution">
    <text evidence="1">The sequence shown here is derived from an EMBL/GenBank/DDBJ whole genome shotgun (WGS) entry which is preliminary data.</text>
</comment>
<dbReference type="GO" id="GO:0048471">
    <property type="term" value="C:perinuclear region of cytoplasm"/>
    <property type="evidence" value="ECO:0007669"/>
    <property type="project" value="TreeGrafter"/>
</dbReference>
<name>A0AAV0T1D4_HYABA</name>
<keyword evidence="2" id="KW-1185">Reference proteome</keyword>
<protein>
    <submittedName>
        <fullName evidence="1">Uncharacterized protein</fullName>
    </submittedName>
</protein>
<dbReference type="SUPFAM" id="SSF52047">
    <property type="entry name" value="RNI-like"/>
    <property type="match status" value="1"/>
</dbReference>
<dbReference type="GO" id="GO:0031267">
    <property type="term" value="F:small GTPase binding"/>
    <property type="evidence" value="ECO:0007669"/>
    <property type="project" value="TreeGrafter"/>
</dbReference>
<dbReference type="InterPro" id="IPR027038">
    <property type="entry name" value="RanGap"/>
</dbReference>
<dbReference type="InterPro" id="IPR032675">
    <property type="entry name" value="LRR_dom_sf"/>
</dbReference>
<proteinExistence type="predicted"/>
<organism evidence="1 2">
    <name type="scientific">Hyaloperonospora brassicae</name>
    <name type="common">Brassica downy mildew</name>
    <name type="synonym">Peronospora brassicae</name>
    <dbReference type="NCBI Taxonomy" id="162125"/>
    <lineage>
        <taxon>Eukaryota</taxon>
        <taxon>Sar</taxon>
        <taxon>Stramenopiles</taxon>
        <taxon>Oomycota</taxon>
        <taxon>Peronosporomycetes</taxon>
        <taxon>Peronosporales</taxon>
        <taxon>Peronosporaceae</taxon>
        <taxon>Hyaloperonospora</taxon>
    </lineage>
</organism>
<gene>
    <name evidence="1" type="ORF">HBR001_LOCUS564</name>
</gene>
<reference evidence="1" key="1">
    <citation type="submission" date="2022-12" db="EMBL/GenBank/DDBJ databases">
        <authorList>
            <person name="Webb A."/>
        </authorList>
    </citation>
    <scope>NUCLEOTIDE SEQUENCE</scope>
    <source>
        <strain evidence="1">Hp1</strain>
    </source>
</reference>
<dbReference type="PANTHER" id="PTHR24113">
    <property type="entry name" value="RAN GTPASE-ACTIVATING PROTEIN 1"/>
    <property type="match status" value="1"/>
</dbReference>
<dbReference type="SMART" id="SM00368">
    <property type="entry name" value="LRR_RI"/>
    <property type="match status" value="4"/>
</dbReference>
<dbReference type="Proteomes" id="UP001162031">
    <property type="component" value="Unassembled WGS sequence"/>
</dbReference>
<accession>A0AAV0T1D4</accession>
<dbReference type="GO" id="GO:0005829">
    <property type="term" value="C:cytosol"/>
    <property type="evidence" value="ECO:0007669"/>
    <property type="project" value="TreeGrafter"/>
</dbReference>
<dbReference type="GO" id="GO:0005096">
    <property type="term" value="F:GTPase activator activity"/>
    <property type="evidence" value="ECO:0007669"/>
    <property type="project" value="InterPro"/>
</dbReference>
<sequence>MVPNRLVTLAARQSLDDSATAALRGLLSLSPGGDSAAERESASLSLVVNFRHVAPSCVLQALQDVAAVEHYSHSLQRYPLVKQAFWEQVLASKLMLTDSKTGRQQLQLQHERFPSLVLDFSRCVLTTELLEILTTFFAQQQETQPKSERSSGVEVVRDAVSLGRLVPVTLKLVRCRLTAEKIAMLTPILVPDRRTRDFPVTLWVTSLDLSEHSMRSDELIALAELLDNCRRRRERRRELSLEELVLENALSRALTPENWEAFQAFVRAAFGVTEGCRPSLKRLSLARNSLSCHHIGCICSALRCDSTGLEDLSLANTLSLVDPVDRKVCWQWLAIGLRPMSFRRRRPGLRRLDLSSNPLYLMDGEAWIEGLRDHQATVWQWLEDAGCSHTLPGQSAAVRCLLSSSAELYSSPIETCPRLRAVEQQVNAVSPGVKAAEYEVLASVVGDRAWLCVVLPGFGVAWTQTEHAMSWEPTEDGQQSGSAVLSELVMNDMAVSRTTADALKSFVGGFRAQLRSLELRRNALSAMDLDAILAGNQQLSTLDVEGCRFLQLQLLVDALRGIPGQHLRKLNLNANLIGADAMNALSAALRGQGADCLPVLQELRVAHNEIGATGVRHLHAALEANKVLMLLELDVPHDAAEAPRWRDDDEYTRLYRTRCMGLNASFDNELVGVTPLPLARKIAFLLVLHAHAVVLDRGICAVVFRFAAEEKRRRILWHAVPAR</sequence>